<name>A0ABY5Q106_9ACTN</name>
<dbReference type="GO" id="GO:0004386">
    <property type="term" value="F:helicase activity"/>
    <property type="evidence" value="ECO:0007669"/>
    <property type="project" value="UniProtKB-KW"/>
</dbReference>
<proteinExistence type="predicted"/>
<dbReference type="InterPro" id="IPR032830">
    <property type="entry name" value="XPB/Ssl2_N"/>
</dbReference>
<evidence type="ECO:0000259" key="2">
    <source>
        <dbReference type="Pfam" id="PF13625"/>
    </source>
</evidence>
<reference evidence="3" key="1">
    <citation type="submission" date="2022-08" db="EMBL/GenBank/DDBJ databases">
        <authorList>
            <person name="Tian L."/>
        </authorList>
    </citation>
    <scope>NUCLEOTIDE SEQUENCE</scope>
    <source>
        <strain evidence="3">CM253</strain>
    </source>
</reference>
<keyword evidence="3" id="KW-0547">Nucleotide-binding</keyword>
<dbReference type="Proteomes" id="UP001057738">
    <property type="component" value="Chromosome"/>
</dbReference>
<organism evidence="3 4">
    <name type="scientific">Streptomyces yangpuensis</name>
    <dbReference type="NCBI Taxonomy" id="1648182"/>
    <lineage>
        <taxon>Bacteria</taxon>
        <taxon>Bacillati</taxon>
        <taxon>Actinomycetota</taxon>
        <taxon>Actinomycetes</taxon>
        <taxon>Kitasatosporales</taxon>
        <taxon>Streptomycetaceae</taxon>
        <taxon>Streptomyces</taxon>
    </lineage>
</organism>
<feature type="region of interest" description="Disordered" evidence="1">
    <location>
        <begin position="396"/>
        <end position="420"/>
    </location>
</feature>
<evidence type="ECO:0000313" key="4">
    <source>
        <dbReference type="Proteomes" id="UP001057738"/>
    </source>
</evidence>
<dbReference type="EMBL" id="CP102514">
    <property type="protein sequence ID" value="UUY49899.1"/>
    <property type="molecule type" value="Genomic_DNA"/>
</dbReference>
<dbReference type="RefSeq" id="WP_257856621.1">
    <property type="nucleotide sequence ID" value="NZ_CP102514.1"/>
</dbReference>
<keyword evidence="3" id="KW-0347">Helicase</keyword>
<sequence>MNARTALVKWLVTLDPQRLTALLEERDLPLAAGYRRITTFRELAEHLLTDESVGQGLMAGTAGELELLASIAALALERHGPVAGGEVEDGPRYPWQQRKPGPPVEPADRLVPERDVLSWFEPGEKRQRAERTLTRLRERALLLPAPKGRLALPPLLHVRAAGFDGYGRTADRLLTSAYNAPEVKRIAAHLFGEGAARTRDQAQELITALFADPARVRALVADAPVRALELLDHLVPGPPLLRTHCFVDRYGPQYAGPDAKYVFREGGSGDEGTDWLAGRGLLIPAGLDLVELPYEVARALRDEGAAPSPRLEPEQFTATAIAPLPPGWEGEGGTAAAAAAWRAELVLRALAAQPVAIRKAGGIAVRDTRRLAKAAGADEAGTRLWLDLAVNAGLAAPRDDEPAPASRGRRNPKAPKPSARLLPSDGYDAWAAAPPAGKLLPLLAAWAVVPAILSHWPDPDETPVALISPQDEDAVTLRSGVLRALAVLPVGHGLTGNARGFTELLSLAAWFQPALRAHLAADTTGEPTGLDGVLDRMAATLTEASLLGVVAHGALTPVGRALCRLLEAGAAHHYPAVPGAGTDPAARGSEGLGEDLSLRPALAKAVATLREELYAALPEPSDTARFQSDLTATVTGAPAPALADLLSTVGDIESEGHAVVWRITATSIRRALDAGWSADELLDRLTTASERGTPLPQPLAYTIKDTARTHGQLKVVRSACCIRSDDTALITEVAQSRALTKLRLRRIAPTVLISTAPPEETLSALRTAGYAPTQEAETGTTVLDRAPADRAPSLLPTLDQAHPVHGEPARGVPASARALASALSSAG</sequence>
<feature type="region of interest" description="Disordered" evidence="1">
    <location>
        <begin position="83"/>
        <end position="108"/>
    </location>
</feature>
<gene>
    <name evidence="3" type="ORF">NRK68_23315</name>
</gene>
<protein>
    <submittedName>
        <fullName evidence="3">Helicase-associated domain-containing protein</fullName>
    </submittedName>
</protein>
<feature type="region of interest" description="Disordered" evidence="1">
    <location>
        <begin position="793"/>
        <end position="813"/>
    </location>
</feature>
<keyword evidence="3" id="KW-0067">ATP-binding</keyword>
<keyword evidence="4" id="KW-1185">Reference proteome</keyword>
<feature type="domain" description="Helicase XPB/Ssl2 N-terminal" evidence="2">
    <location>
        <begin position="627"/>
        <end position="748"/>
    </location>
</feature>
<dbReference type="GeneID" id="95576442"/>
<evidence type="ECO:0000256" key="1">
    <source>
        <dbReference type="SAM" id="MobiDB-lite"/>
    </source>
</evidence>
<accession>A0ABY5Q106</accession>
<dbReference type="Pfam" id="PF13625">
    <property type="entry name" value="Helicase_C_3"/>
    <property type="match status" value="1"/>
</dbReference>
<evidence type="ECO:0000313" key="3">
    <source>
        <dbReference type="EMBL" id="UUY49899.1"/>
    </source>
</evidence>
<keyword evidence="3" id="KW-0378">Hydrolase</keyword>